<dbReference type="AlphaFoldDB" id="A0A167XF60"/>
<organism evidence="5 6">
    <name type="scientific">Cordyceps fumosorosea (strain ARSEF 2679)</name>
    <name type="common">Isaria fumosorosea</name>
    <dbReference type="NCBI Taxonomy" id="1081104"/>
    <lineage>
        <taxon>Eukaryota</taxon>
        <taxon>Fungi</taxon>
        <taxon>Dikarya</taxon>
        <taxon>Ascomycota</taxon>
        <taxon>Pezizomycotina</taxon>
        <taxon>Sordariomycetes</taxon>
        <taxon>Hypocreomycetidae</taxon>
        <taxon>Hypocreales</taxon>
        <taxon>Cordycipitaceae</taxon>
        <taxon>Cordyceps</taxon>
    </lineage>
</organism>
<comment type="caution">
    <text evidence="5">The sequence shown here is derived from an EMBL/GenBank/DDBJ whole genome shotgun (WGS) entry which is preliminary data.</text>
</comment>
<dbReference type="RefSeq" id="XP_018704877.1">
    <property type="nucleotide sequence ID" value="XM_018847921.1"/>
</dbReference>
<dbReference type="Gene3D" id="3.30.230.10">
    <property type="match status" value="1"/>
</dbReference>
<dbReference type="PANTHER" id="PTHR10073">
    <property type="entry name" value="DNA MISMATCH REPAIR PROTEIN MLH, PMS, MUTL"/>
    <property type="match status" value="1"/>
</dbReference>
<accession>A0A167XF60</accession>
<dbReference type="InterPro" id="IPR014721">
    <property type="entry name" value="Ribsml_uS5_D2-typ_fold_subgr"/>
</dbReference>
<gene>
    <name evidence="5" type="ORF">ISF_04315</name>
</gene>
<dbReference type="SUPFAM" id="SSF55874">
    <property type="entry name" value="ATPase domain of HSP90 chaperone/DNA topoisomerase II/histidine kinase"/>
    <property type="match status" value="1"/>
</dbReference>
<dbReference type="NCBIfam" id="TIGR00585">
    <property type="entry name" value="mutl"/>
    <property type="match status" value="1"/>
</dbReference>
<dbReference type="Pfam" id="PF13589">
    <property type="entry name" value="HATPase_c_3"/>
    <property type="match status" value="1"/>
</dbReference>
<dbReference type="SUPFAM" id="SSF54211">
    <property type="entry name" value="Ribosomal protein S5 domain 2-like"/>
    <property type="match status" value="1"/>
</dbReference>
<dbReference type="OrthoDB" id="10263226at2759"/>
<proteinExistence type="inferred from homology"/>
<dbReference type="GO" id="GO:0030983">
    <property type="term" value="F:mismatched DNA binding"/>
    <property type="evidence" value="ECO:0007669"/>
    <property type="project" value="InterPro"/>
</dbReference>
<dbReference type="GO" id="GO:0032389">
    <property type="term" value="C:MutLalpha complex"/>
    <property type="evidence" value="ECO:0007669"/>
    <property type="project" value="TreeGrafter"/>
</dbReference>
<feature type="domain" description="DNA mismatch repair protein S5" evidence="4">
    <location>
        <begin position="216"/>
        <end position="349"/>
    </location>
</feature>
<name>A0A167XF60_CORFA</name>
<dbReference type="STRING" id="1081104.A0A167XF60"/>
<feature type="region of interest" description="Disordered" evidence="3">
    <location>
        <begin position="556"/>
        <end position="654"/>
    </location>
</feature>
<feature type="region of interest" description="Disordered" evidence="3">
    <location>
        <begin position="351"/>
        <end position="383"/>
    </location>
</feature>
<dbReference type="GO" id="GO:0006298">
    <property type="term" value="P:mismatch repair"/>
    <property type="evidence" value="ECO:0007669"/>
    <property type="project" value="InterPro"/>
</dbReference>
<reference evidence="5 6" key="1">
    <citation type="journal article" date="2016" name="Genome Biol. Evol.">
        <title>Divergent and convergent evolution of fungal pathogenicity.</title>
        <authorList>
            <person name="Shang Y."/>
            <person name="Xiao G."/>
            <person name="Zheng P."/>
            <person name="Cen K."/>
            <person name="Zhan S."/>
            <person name="Wang C."/>
        </authorList>
    </citation>
    <scope>NUCLEOTIDE SEQUENCE [LARGE SCALE GENOMIC DNA]</scope>
    <source>
        <strain evidence="5 6">ARSEF 2679</strain>
    </source>
</reference>
<dbReference type="GO" id="GO:0061982">
    <property type="term" value="P:meiosis I cell cycle process"/>
    <property type="evidence" value="ECO:0007669"/>
    <property type="project" value="UniProtKB-ARBA"/>
</dbReference>
<evidence type="ECO:0000256" key="3">
    <source>
        <dbReference type="SAM" id="MobiDB-lite"/>
    </source>
</evidence>
<feature type="compositionally biased region" description="Basic and acidic residues" evidence="3">
    <location>
        <begin position="474"/>
        <end position="486"/>
    </location>
</feature>
<dbReference type="InterPro" id="IPR036890">
    <property type="entry name" value="HATPase_C_sf"/>
</dbReference>
<dbReference type="EMBL" id="AZHB01000009">
    <property type="protein sequence ID" value="OAA64905.1"/>
    <property type="molecule type" value="Genomic_DNA"/>
</dbReference>
<dbReference type="InterPro" id="IPR013507">
    <property type="entry name" value="DNA_mismatch_S5_2-like"/>
</dbReference>
<dbReference type="GO" id="GO:0016887">
    <property type="term" value="F:ATP hydrolysis activity"/>
    <property type="evidence" value="ECO:0007669"/>
    <property type="project" value="InterPro"/>
</dbReference>
<feature type="region of interest" description="Disordered" evidence="3">
    <location>
        <begin position="470"/>
        <end position="490"/>
    </location>
</feature>
<feature type="compositionally biased region" description="Low complexity" evidence="3">
    <location>
        <begin position="627"/>
        <end position="641"/>
    </location>
</feature>
<evidence type="ECO:0000313" key="5">
    <source>
        <dbReference type="EMBL" id="OAA64905.1"/>
    </source>
</evidence>
<comment type="similarity">
    <text evidence="1">Belongs to the DNA mismatch repair MutL/HexB family.</text>
</comment>
<dbReference type="GeneID" id="30020607"/>
<keyword evidence="2" id="KW-0227">DNA damage</keyword>
<dbReference type="GO" id="GO:0005524">
    <property type="term" value="F:ATP binding"/>
    <property type="evidence" value="ECO:0007669"/>
    <property type="project" value="InterPro"/>
</dbReference>
<dbReference type="Proteomes" id="UP000076744">
    <property type="component" value="Unassembled WGS sequence"/>
</dbReference>
<protein>
    <submittedName>
        <fullName evidence="5">DNA mismatch repair protein</fullName>
    </submittedName>
</protein>
<dbReference type="InterPro" id="IPR020568">
    <property type="entry name" value="Ribosomal_Su5_D2-typ_SF"/>
</dbReference>
<evidence type="ECO:0000256" key="2">
    <source>
        <dbReference type="ARBA" id="ARBA00022763"/>
    </source>
</evidence>
<evidence type="ECO:0000259" key="4">
    <source>
        <dbReference type="SMART" id="SM01340"/>
    </source>
</evidence>
<dbReference type="GO" id="GO:0140664">
    <property type="term" value="F:ATP-dependent DNA damage sensor activity"/>
    <property type="evidence" value="ECO:0007669"/>
    <property type="project" value="InterPro"/>
</dbReference>
<dbReference type="Gene3D" id="3.30.565.10">
    <property type="entry name" value="Histidine kinase-like ATPase, C-terminal domain"/>
    <property type="match status" value="1"/>
</dbReference>
<feature type="region of interest" description="Disordered" evidence="3">
    <location>
        <begin position="791"/>
        <end position="810"/>
    </location>
</feature>
<sequence>MPIVPLSSATARLIGSAASITSPSAVVKELLDNAIDAGADAVEVAVSSDTLERLRVRDNGQGIAPSDIDHLGQPAHTSKLAAFDELAAGRVRTLGFRGQALASIVGISASVHVVTRTAGEPVACRVRLGGGGGGRQGTVSAPVGTTVEVEGLFANLPPRRRMLLKEGRKTTARIRELLVAYALANPALRVNFRVLGNERQACTLGQTRGRDMKRSVLEVFGAAVAAAGQTHRFASAAAASSCTLLAFLPSVGGDHKVLAGKGAFISVNGRPLCSTTGIGKALAGVLKTNMQQLQLRTRTTVQKPLFLLEILCPFTDYDANVATLKDDVLFADADALLRTFGEMCEQVYGKTSAAQGSSGQGTMGRENVGGASTEELPMSSSTEEKLVSTQMRTAYRVNMHRTNSNATDEGAGFQTVEVTVPERRHVEIEMQPSGKANYFKGGMSKPMRGIERYFQRTAAAAVDDFEIATDDTATPERPRVEDRHEEEADPLVNRTTFQERMPLSDVPDATLNILAGFHGSMPSDGSNHGDGPRLSDLHGTSWSIQNLINQQRDLGVPLTATRGGGGGSSSSSSSSSLAGPPGSQMRGAPLLERARVPLLRTPPPSSDPTTIREEPRRSFVPASRVVAQPSPASSRSSPEGSARVKETQGRPAQWPVTTRHAAVLPGTISSAPYRAERGSSAMGAPRPQGRPLPRTRQQAATVERAVPTRQLVYEQVEEEADDAEDATTARQGEGTCQALMGRRVGRAGGALQESLAAESDTSVAESADTPPQAKRRRGASQEADRSAIVRHAATPPRRMQWSVNQQSDNPLPLESVPAGMGTWRCVATAEASFSDVRMWMDLEREMDAYIRSGTLALGRLGSCLTGQDAMWLEARVKQLCQV</sequence>
<dbReference type="PANTHER" id="PTHR10073:SF41">
    <property type="entry name" value="MISMATCH REPAIR PROTEIN, PUTATIVE (AFU_ORTHOLOGUE AFUA_8G05820)-RELATED"/>
    <property type="match status" value="1"/>
</dbReference>
<feature type="region of interest" description="Disordered" evidence="3">
    <location>
        <begin position="754"/>
        <end position="786"/>
    </location>
</feature>
<feature type="region of interest" description="Disordered" evidence="3">
    <location>
        <begin position="673"/>
        <end position="702"/>
    </location>
</feature>
<evidence type="ECO:0000313" key="6">
    <source>
        <dbReference type="Proteomes" id="UP000076744"/>
    </source>
</evidence>
<keyword evidence="6" id="KW-1185">Reference proteome</keyword>
<dbReference type="InterPro" id="IPR038973">
    <property type="entry name" value="MutL/Mlh/Pms-like"/>
</dbReference>
<dbReference type="InterPro" id="IPR002099">
    <property type="entry name" value="MutL/Mlh/PMS"/>
</dbReference>
<dbReference type="SMART" id="SM01340">
    <property type="entry name" value="DNA_mis_repair"/>
    <property type="match status" value="1"/>
</dbReference>
<evidence type="ECO:0000256" key="1">
    <source>
        <dbReference type="ARBA" id="ARBA00006082"/>
    </source>
</evidence>